<keyword evidence="2" id="KW-0472">Membrane</keyword>
<dbReference type="PANTHER" id="PTHR47234">
    <property type="match status" value="1"/>
</dbReference>
<keyword evidence="3" id="KW-0732">Signal</keyword>
<gene>
    <name evidence="5" type="ORF">CNX70_06370</name>
</gene>
<organism evidence="5 6">
    <name type="scientific">Janthinobacterium svalbardensis</name>
    <dbReference type="NCBI Taxonomy" id="368607"/>
    <lineage>
        <taxon>Bacteria</taxon>
        <taxon>Pseudomonadati</taxon>
        <taxon>Pseudomonadota</taxon>
        <taxon>Betaproteobacteria</taxon>
        <taxon>Burkholderiales</taxon>
        <taxon>Oxalobacteraceae</taxon>
        <taxon>Janthinobacterium</taxon>
    </lineage>
</organism>
<dbReference type="InterPro" id="IPR012910">
    <property type="entry name" value="Plug_dom"/>
</dbReference>
<evidence type="ECO:0000259" key="4">
    <source>
        <dbReference type="Pfam" id="PF07715"/>
    </source>
</evidence>
<accession>A0A290WSJ0</accession>
<dbReference type="KEGG" id="jsv:CNX70_06370"/>
<dbReference type="InterPro" id="IPR039426">
    <property type="entry name" value="TonB-dep_rcpt-like"/>
</dbReference>
<evidence type="ECO:0000256" key="1">
    <source>
        <dbReference type="ARBA" id="ARBA00023170"/>
    </source>
</evidence>
<dbReference type="Proteomes" id="UP000218437">
    <property type="component" value="Chromosome"/>
</dbReference>
<dbReference type="Gene3D" id="2.170.130.10">
    <property type="entry name" value="TonB-dependent receptor, plug domain"/>
    <property type="match status" value="1"/>
</dbReference>
<proteinExistence type="inferred from homology"/>
<dbReference type="PANTHER" id="PTHR47234:SF3">
    <property type="entry name" value="SECRETIN_TONB SHORT N-TERMINAL DOMAIN-CONTAINING PROTEIN"/>
    <property type="match status" value="1"/>
</dbReference>
<dbReference type="RefSeq" id="WP_096234014.1">
    <property type="nucleotide sequence ID" value="NZ_CP023422.1"/>
</dbReference>
<dbReference type="InterPro" id="IPR037066">
    <property type="entry name" value="Plug_dom_sf"/>
</dbReference>
<evidence type="ECO:0000313" key="5">
    <source>
        <dbReference type="EMBL" id="ATD59854.1"/>
    </source>
</evidence>
<keyword evidence="2" id="KW-0813">Transport</keyword>
<keyword evidence="1" id="KW-0675">Receptor</keyword>
<evidence type="ECO:0000256" key="2">
    <source>
        <dbReference type="PROSITE-ProRule" id="PRU01360"/>
    </source>
</evidence>
<dbReference type="PROSITE" id="PS52016">
    <property type="entry name" value="TONB_DEPENDENT_REC_3"/>
    <property type="match status" value="1"/>
</dbReference>
<keyword evidence="2" id="KW-0812">Transmembrane</keyword>
<keyword evidence="2" id="KW-0998">Cell outer membrane</keyword>
<comment type="subcellular location">
    <subcellularLocation>
        <location evidence="2">Cell outer membrane</location>
        <topology evidence="2">Multi-pass membrane protein</topology>
    </subcellularLocation>
</comment>
<protein>
    <recommendedName>
        <fullName evidence="4">TonB-dependent receptor plug domain-containing protein</fullName>
    </recommendedName>
</protein>
<feature type="domain" description="TonB-dependent receptor plug" evidence="4">
    <location>
        <begin position="62"/>
        <end position="180"/>
    </location>
</feature>
<keyword evidence="2" id="KW-1134">Transmembrane beta strand</keyword>
<keyword evidence="6" id="KW-1185">Reference proteome</keyword>
<dbReference type="SUPFAM" id="SSF56935">
    <property type="entry name" value="Porins"/>
    <property type="match status" value="1"/>
</dbReference>
<feature type="chain" id="PRO_5013262238" description="TonB-dependent receptor plug domain-containing protein" evidence="3">
    <location>
        <begin position="37"/>
        <end position="338"/>
    </location>
</feature>
<evidence type="ECO:0000256" key="3">
    <source>
        <dbReference type="SAM" id="SignalP"/>
    </source>
</evidence>
<sequence length="338" mass="35292">MLELIHKHYPAARLRQLAHAVSVAVLALAAPGVAHAQAALDGAGALDAVIVTGARGTGRTVANSAAPIDVISAQQLQATGKLNLLDALDTALPSFNLPARVQPDLGSIVRAGQLRNLDPSHTLVLVNGKRRHTTAIVNEDGFPGSVATDLALIPTGAIARVEILRDGASAIYGSDAIAGVINIILKSDDKGSFSTQLGSTYDGDGTNGSARIDGGTRLGEHGFAHFGAEVQRQGIAVRNFSLNPGYLSYPAVRNSDGQLVKLGPNNSLPAGASPNPVEANRNSNPWRNTGVPQSTTASLSANLGYDVSNEVQLYGFGTYAHRNARSAQNFRIAQYHFQ</sequence>
<dbReference type="AlphaFoldDB" id="A0A290WSJ0"/>
<reference evidence="5 6" key="1">
    <citation type="submission" date="2017-09" db="EMBL/GenBank/DDBJ databases">
        <title>Complete genome sequence of Janthinobacterium svalbardensis PAMC 27463.</title>
        <authorList>
            <person name="Cho Y.-J."/>
            <person name="Cho A."/>
            <person name="Kim O.-S."/>
            <person name="Lee J.-I."/>
        </authorList>
    </citation>
    <scope>NUCLEOTIDE SEQUENCE [LARGE SCALE GENOMIC DNA]</scope>
    <source>
        <strain evidence="5 6">PAMC 27463</strain>
    </source>
</reference>
<dbReference type="EMBL" id="CP023422">
    <property type="protein sequence ID" value="ATD59854.1"/>
    <property type="molecule type" value="Genomic_DNA"/>
</dbReference>
<dbReference type="Pfam" id="PF07715">
    <property type="entry name" value="Plug"/>
    <property type="match status" value="1"/>
</dbReference>
<comment type="similarity">
    <text evidence="2">Belongs to the TonB-dependent receptor family.</text>
</comment>
<dbReference type="GO" id="GO:0009279">
    <property type="term" value="C:cell outer membrane"/>
    <property type="evidence" value="ECO:0007669"/>
    <property type="project" value="UniProtKB-SubCell"/>
</dbReference>
<feature type="signal peptide" evidence="3">
    <location>
        <begin position="1"/>
        <end position="36"/>
    </location>
</feature>
<name>A0A290WSJ0_9BURK</name>
<evidence type="ECO:0000313" key="6">
    <source>
        <dbReference type="Proteomes" id="UP000218437"/>
    </source>
</evidence>